<dbReference type="FunFam" id="1.20.58.340:FF:000004">
    <property type="entry name" value="Magnesium transport protein CorA"/>
    <property type="match status" value="1"/>
</dbReference>
<evidence type="ECO:0000256" key="5">
    <source>
        <dbReference type="ARBA" id="ARBA00022692"/>
    </source>
</evidence>
<keyword evidence="5 12" id="KW-0812">Transmembrane</keyword>
<dbReference type="Pfam" id="PF01544">
    <property type="entry name" value="CorA"/>
    <property type="match status" value="1"/>
</dbReference>
<evidence type="ECO:0000256" key="7">
    <source>
        <dbReference type="ARBA" id="ARBA00022989"/>
    </source>
</evidence>
<dbReference type="SUPFAM" id="SSF143865">
    <property type="entry name" value="CorA soluble domain-like"/>
    <property type="match status" value="1"/>
</dbReference>
<comment type="subcellular location">
    <subcellularLocation>
        <location evidence="1">Cell membrane</location>
        <topology evidence="1">Multi-pass membrane protein</topology>
    </subcellularLocation>
</comment>
<dbReference type="InterPro" id="IPR045861">
    <property type="entry name" value="CorA_cytoplasmic_dom"/>
</dbReference>
<evidence type="ECO:0000313" key="14">
    <source>
        <dbReference type="Proteomes" id="UP000249082"/>
    </source>
</evidence>
<evidence type="ECO:0000256" key="9">
    <source>
        <dbReference type="ARBA" id="ARBA00023136"/>
    </source>
</evidence>
<keyword evidence="8" id="KW-0406">Ion transport</keyword>
<comment type="caution">
    <text evidence="13">The sequence shown here is derived from an EMBL/GenBank/DDBJ whole genome shotgun (WGS) entry which is preliminary data.</text>
</comment>
<reference evidence="13 14" key="1">
    <citation type="submission" date="2017-08" db="EMBL/GenBank/DDBJ databases">
        <title>Infants hospitalized years apart are colonized by the same room-sourced microbial strains.</title>
        <authorList>
            <person name="Brooks B."/>
            <person name="Olm M.R."/>
            <person name="Firek B.A."/>
            <person name="Baker R."/>
            <person name="Thomas B.C."/>
            <person name="Morowitz M.J."/>
            <person name="Banfield J.F."/>
        </authorList>
    </citation>
    <scope>NUCLEOTIDE SEQUENCE [LARGE SCALE GENOMIC DNA]</scope>
    <source>
        <strain evidence="13">S2_005_002_R2_33</strain>
    </source>
</reference>
<evidence type="ECO:0000256" key="11">
    <source>
        <dbReference type="ARBA" id="ARBA00045497"/>
    </source>
</evidence>
<dbReference type="CDD" id="cd12830">
    <property type="entry name" value="MtCorA-like"/>
    <property type="match status" value="1"/>
</dbReference>
<evidence type="ECO:0000256" key="1">
    <source>
        <dbReference type="ARBA" id="ARBA00004651"/>
    </source>
</evidence>
<keyword evidence="3" id="KW-0813">Transport</keyword>
<accession>A0A2W5QI45</accession>
<feature type="transmembrane region" description="Helical" evidence="12">
    <location>
        <begin position="300"/>
        <end position="320"/>
    </location>
</feature>
<dbReference type="AlphaFoldDB" id="A0A2W5QI45"/>
<dbReference type="PANTHER" id="PTHR46494:SF1">
    <property type="entry name" value="CORA FAMILY METAL ION TRANSPORTER (EUROFUNG)"/>
    <property type="match status" value="1"/>
</dbReference>
<evidence type="ECO:0000256" key="2">
    <source>
        <dbReference type="ARBA" id="ARBA00009765"/>
    </source>
</evidence>
<evidence type="ECO:0000313" key="13">
    <source>
        <dbReference type="EMBL" id="PZQ54383.1"/>
    </source>
</evidence>
<dbReference type="GO" id="GO:0015095">
    <property type="term" value="F:magnesium ion transmembrane transporter activity"/>
    <property type="evidence" value="ECO:0007669"/>
    <property type="project" value="TreeGrafter"/>
</dbReference>
<protein>
    <submittedName>
        <fullName evidence="13">Magnesium transporter</fullName>
    </submittedName>
</protein>
<sequence>MTVIAARLYRQGQPAEPVSLDSCPPLLDHPADRGEDFVWIGLHEPTEAELRAVQKTYGLHPLAVEDALKAHQLPKVDIYGDQLFVVARTAHLEGDEIVYGETSVFVGKHHVISVRHGSARAHTELRAQLEAAPTLLSNGVDYVLHAILDFIVDGYLPIVETIEENVLEIEKRALDAFLDRGDVMRLFALRRELIRFQRVLAPMAEVSSKLVHLDVPYLDAAVRPYFKDVYDHVRRVDSMVASLREVLTTVFEVSHLLESQRQGTITRQLAAWAAILAVPTAIAGIYGMNFENMPELHMRYGYFAVLGVIALLCTALYAWFRHTRWL</sequence>
<evidence type="ECO:0000256" key="10">
    <source>
        <dbReference type="ARBA" id="ARBA00034269"/>
    </source>
</evidence>
<dbReference type="InterPro" id="IPR045863">
    <property type="entry name" value="CorA_TM1_TM2"/>
</dbReference>
<dbReference type="GO" id="GO:0015087">
    <property type="term" value="F:cobalt ion transmembrane transporter activity"/>
    <property type="evidence" value="ECO:0007669"/>
    <property type="project" value="TreeGrafter"/>
</dbReference>
<keyword evidence="6" id="KW-0460">Magnesium</keyword>
<proteinExistence type="inferred from homology"/>
<feature type="transmembrane region" description="Helical" evidence="12">
    <location>
        <begin position="269"/>
        <end position="288"/>
    </location>
</feature>
<keyword evidence="4" id="KW-1003">Cell membrane</keyword>
<evidence type="ECO:0000256" key="3">
    <source>
        <dbReference type="ARBA" id="ARBA00022448"/>
    </source>
</evidence>
<evidence type="ECO:0000256" key="4">
    <source>
        <dbReference type="ARBA" id="ARBA00022475"/>
    </source>
</evidence>
<comment type="similarity">
    <text evidence="2">Belongs to the CorA metal ion transporter (MIT) (TC 1.A.35) family.</text>
</comment>
<name>A0A2W5QI45_9SPHN</name>
<keyword evidence="9 12" id="KW-0472">Membrane</keyword>
<dbReference type="GO" id="GO:0005886">
    <property type="term" value="C:plasma membrane"/>
    <property type="evidence" value="ECO:0007669"/>
    <property type="project" value="UniProtKB-SubCell"/>
</dbReference>
<dbReference type="GO" id="GO:0050897">
    <property type="term" value="F:cobalt ion binding"/>
    <property type="evidence" value="ECO:0007669"/>
    <property type="project" value="TreeGrafter"/>
</dbReference>
<dbReference type="EMBL" id="QFPX01000009">
    <property type="protein sequence ID" value="PZQ54383.1"/>
    <property type="molecule type" value="Genomic_DNA"/>
</dbReference>
<keyword evidence="7 12" id="KW-1133">Transmembrane helix</keyword>
<evidence type="ECO:0000256" key="12">
    <source>
        <dbReference type="SAM" id="Phobius"/>
    </source>
</evidence>
<gene>
    <name evidence="13" type="ORF">DI555_13255</name>
</gene>
<dbReference type="InterPro" id="IPR002523">
    <property type="entry name" value="MgTranspt_CorA/ZnTranspt_ZntB"/>
</dbReference>
<dbReference type="Gene3D" id="1.20.58.340">
    <property type="entry name" value="Magnesium transport protein CorA, transmembrane region"/>
    <property type="match status" value="2"/>
</dbReference>
<dbReference type="SUPFAM" id="SSF144083">
    <property type="entry name" value="Magnesium transport protein CorA, transmembrane region"/>
    <property type="match status" value="1"/>
</dbReference>
<evidence type="ECO:0000256" key="8">
    <source>
        <dbReference type="ARBA" id="ARBA00023065"/>
    </source>
</evidence>
<comment type="catalytic activity">
    <reaction evidence="10">
        <text>Mg(2+)(in) = Mg(2+)(out)</text>
        <dbReference type="Rhea" id="RHEA:29827"/>
        <dbReference type="ChEBI" id="CHEBI:18420"/>
    </reaction>
</comment>
<comment type="function">
    <text evidence="11">Mediates influx of magnesium ions. Alternates between open and closed states. Activated by low cytoplasmic Mg(2+) levels. Inactive when cytoplasmic Mg(2+) levels are high.</text>
</comment>
<dbReference type="GO" id="GO:0000287">
    <property type="term" value="F:magnesium ion binding"/>
    <property type="evidence" value="ECO:0007669"/>
    <property type="project" value="TreeGrafter"/>
</dbReference>
<dbReference type="Proteomes" id="UP000249082">
    <property type="component" value="Unassembled WGS sequence"/>
</dbReference>
<organism evidence="13 14">
    <name type="scientific">Novosphingobium pentaromativorans</name>
    <dbReference type="NCBI Taxonomy" id="205844"/>
    <lineage>
        <taxon>Bacteria</taxon>
        <taxon>Pseudomonadati</taxon>
        <taxon>Pseudomonadota</taxon>
        <taxon>Alphaproteobacteria</taxon>
        <taxon>Sphingomonadales</taxon>
        <taxon>Sphingomonadaceae</taxon>
        <taxon>Novosphingobium</taxon>
    </lineage>
</organism>
<dbReference type="Gene3D" id="3.30.460.20">
    <property type="entry name" value="CorA soluble domain-like"/>
    <property type="match status" value="1"/>
</dbReference>
<evidence type="ECO:0000256" key="6">
    <source>
        <dbReference type="ARBA" id="ARBA00022842"/>
    </source>
</evidence>
<dbReference type="PANTHER" id="PTHR46494">
    <property type="entry name" value="CORA FAMILY METAL ION TRANSPORTER (EUROFUNG)"/>
    <property type="match status" value="1"/>
</dbReference>